<dbReference type="PANTHER" id="PTHR36587">
    <property type="entry name" value="EXPRESSION SITE-ASSOCIATED GENE 3 (ESAG3)-LIKE PROTEIN"/>
    <property type="match status" value="1"/>
</dbReference>
<organism evidence="1 2">
    <name type="scientific">Lecanosticta acicola</name>
    <dbReference type="NCBI Taxonomy" id="111012"/>
    <lineage>
        <taxon>Eukaryota</taxon>
        <taxon>Fungi</taxon>
        <taxon>Dikarya</taxon>
        <taxon>Ascomycota</taxon>
        <taxon>Pezizomycotina</taxon>
        <taxon>Dothideomycetes</taxon>
        <taxon>Dothideomycetidae</taxon>
        <taxon>Mycosphaerellales</taxon>
        <taxon>Mycosphaerellaceae</taxon>
        <taxon>Lecanosticta</taxon>
    </lineage>
</organism>
<evidence type="ECO:0000313" key="1">
    <source>
        <dbReference type="EMBL" id="CAK4022156.1"/>
    </source>
</evidence>
<protein>
    <submittedName>
        <fullName evidence="1">Uncharacterized protein</fullName>
    </submittedName>
</protein>
<reference evidence="1" key="1">
    <citation type="submission" date="2023-11" db="EMBL/GenBank/DDBJ databases">
        <authorList>
            <person name="Alioto T."/>
            <person name="Alioto T."/>
            <person name="Gomez Garrido J."/>
        </authorList>
    </citation>
    <scope>NUCLEOTIDE SEQUENCE</scope>
</reference>
<dbReference type="PANTHER" id="PTHR36587:SF2">
    <property type="entry name" value="EXPRESSION SITE-ASSOCIATED GENE 3 (ESAG3)-LIKE PROTEIN"/>
    <property type="match status" value="1"/>
</dbReference>
<dbReference type="AlphaFoldDB" id="A0AAI8YZE1"/>
<dbReference type="EMBL" id="CAVMBE010000028">
    <property type="protein sequence ID" value="CAK4022156.1"/>
    <property type="molecule type" value="Genomic_DNA"/>
</dbReference>
<keyword evidence="2" id="KW-1185">Reference proteome</keyword>
<dbReference type="CDD" id="cd22997">
    <property type="entry name" value="GT_LH"/>
    <property type="match status" value="1"/>
</dbReference>
<proteinExistence type="predicted"/>
<comment type="caution">
    <text evidence="1">The sequence shown here is derived from an EMBL/GenBank/DDBJ whole genome shotgun (WGS) entry which is preliminary data.</text>
</comment>
<accession>A0AAI8YZE1</accession>
<evidence type="ECO:0000313" key="2">
    <source>
        <dbReference type="Proteomes" id="UP001296104"/>
    </source>
</evidence>
<name>A0AAI8YZE1_9PEZI</name>
<gene>
    <name evidence="1" type="ORF">LECACI_7A004812</name>
</gene>
<dbReference type="Proteomes" id="UP001296104">
    <property type="component" value="Unassembled WGS sequence"/>
</dbReference>
<sequence length="533" mass="60329">MLPSKAFRTAVTALVACSVFLILLWGTGAVPNLRPSLKDTVEKPIGDRLTEFVPPEPGKGRLHLLVPATSSNDDLCKLMVSAQILGFPSPVLINYGDDEAEDPYVQHLAKVEGLLEYLDKIEDSSEYDSDLVLVVDGYDVWFQLRPDVLIKRYYEAIKEADARAVQVYGKETVENNSITHTVLLGPDKVCWPVDFSRPACWAAPATTLGQYGFGPQTSDGRDDNNDPKWLNSGTIMGPAQDLRDFFRGTLELIHENHTTDSDQYYMAQLFGLQEYKRLSHNETRLQEFRDTRYADELSDKEKAIMRFEPSLESDKKTEYHILIDGSFSLFQTLAFMKQYITFTTPSDSWSPQVEGQEPFWTPYQVEPPQDLLRSTPPFDLSSDAGTRSTTWDQVTLLYNTISKTFPVLIHFTGEKQYRDIWWQRMWFQSNASELRKSSAKLLDEAISDDIIDGKKWVKAMSEHAKEYKEAGISGFESDRRGWLSWRAVCGPMEGALFVTRGQEKFHPREPPEPPALAWQHIPVADGEAAGGVG</sequence>